<dbReference type="PROSITE" id="PS00135">
    <property type="entry name" value="TRYPSIN_SER"/>
    <property type="match status" value="1"/>
</dbReference>
<proteinExistence type="predicted"/>
<organism evidence="5 6">
    <name type="scientific">Folsomia candida</name>
    <name type="common">Springtail</name>
    <dbReference type="NCBI Taxonomy" id="158441"/>
    <lineage>
        <taxon>Eukaryota</taxon>
        <taxon>Metazoa</taxon>
        <taxon>Ecdysozoa</taxon>
        <taxon>Arthropoda</taxon>
        <taxon>Hexapoda</taxon>
        <taxon>Collembola</taxon>
        <taxon>Entomobryomorpha</taxon>
        <taxon>Isotomoidea</taxon>
        <taxon>Isotomidae</taxon>
        <taxon>Proisotominae</taxon>
        <taxon>Folsomia</taxon>
    </lineage>
</organism>
<dbReference type="InterPro" id="IPR009003">
    <property type="entry name" value="Peptidase_S1_PA"/>
</dbReference>
<dbReference type="PANTHER" id="PTHR24252:SF7">
    <property type="entry name" value="HYALIN"/>
    <property type="match status" value="1"/>
</dbReference>
<keyword evidence="1" id="KW-1015">Disulfide bond</keyword>
<dbReference type="Gene3D" id="2.40.10.10">
    <property type="entry name" value="Trypsin-like serine proteases"/>
    <property type="match status" value="1"/>
</dbReference>
<dbReference type="OMA" id="RSCEFFL"/>
<evidence type="ECO:0000256" key="3">
    <source>
        <dbReference type="SAM" id="MobiDB-lite"/>
    </source>
</evidence>
<evidence type="ECO:0000313" key="6">
    <source>
        <dbReference type="Proteomes" id="UP000198287"/>
    </source>
</evidence>
<dbReference type="SUPFAM" id="SSF50494">
    <property type="entry name" value="Trypsin-like serine proteases"/>
    <property type="match status" value="1"/>
</dbReference>
<feature type="domain" description="Peptidase S1" evidence="4">
    <location>
        <begin position="210"/>
        <end position="448"/>
    </location>
</feature>
<name>A0A226DEW4_FOLCA</name>
<dbReference type="OrthoDB" id="9425590at2759"/>
<dbReference type="STRING" id="158441.A0A226DEW4"/>
<keyword evidence="6" id="KW-1185">Reference proteome</keyword>
<dbReference type="GO" id="GO:0006508">
    <property type="term" value="P:proteolysis"/>
    <property type="evidence" value="ECO:0007669"/>
    <property type="project" value="UniProtKB-KW"/>
</dbReference>
<feature type="region of interest" description="Disordered" evidence="3">
    <location>
        <begin position="57"/>
        <end position="119"/>
    </location>
</feature>
<protein>
    <submittedName>
        <fullName evidence="5">Serine proteinase stubble</fullName>
    </submittedName>
</protein>
<dbReference type="Pfam" id="PF00089">
    <property type="entry name" value="Trypsin"/>
    <property type="match status" value="1"/>
</dbReference>
<dbReference type="PROSITE" id="PS50240">
    <property type="entry name" value="TRYPSIN_DOM"/>
    <property type="match status" value="1"/>
</dbReference>
<dbReference type="Proteomes" id="UP000198287">
    <property type="component" value="Unassembled WGS sequence"/>
</dbReference>
<dbReference type="GO" id="GO:0004252">
    <property type="term" value="F:serine-type endopeptidase activity"/>
    <property type="evidence" value="ECO:0007669"/>
    <property type="project" value="InterPro"/>
</dbReference>
<evidence type="ECO:0000259" key="4">
    <source>
        <dbReference type="PROSITE" id="PS50240"/>
    </source>
</evidence>
<dbReference type="CDD" id="cd00190">
    <property type="entry name" value="Tryp_SPc"/>
    <property type="match status" value="1"/>
</dbReference>
<comment type="caution">
    <text evidence="5">The sequence shown here is derived from an EMBL/GenBank/DDBJ whole genome shotgun (WGS) entry which is preliminary data.</text>
</comment>
<accession>A0A226DEW4</accession>
<dbReference type="PANTHER" id="PTHR24252">
    <property type="entry name" value="ACROSIN-RELATED"/>
    <property type="match status" value="1"/>
</dbReference>
<dbReference type="AlphaFoldDB" id="A0A226DEW4"/>
<keyword evidence="2" id="KW-0645">Protease</keyword>
<sequence>MRKTRMGSWEKLSNILSTDFGVSIMRLLPTVSIVLLTGSVLALVRYTTYYEEESDSRSRTRSKRSLRSNNVTDGGGGRGGDNTRLSDDESIPQHNHSSQNRFRRSLFSLDEEDRPPPQWRTRRLLWGDSGKCSSGSCEFFLFCWLSGGLVEKGCGGFLFACCRHNVASQVKSGIGYSPTEPPDVPEYYGPVMNDPRCGLAADNLGAQERIVGGREAGFGSFPWQAYIRVGSSRCGGSLINERHVITAGHCVARAQPHQIAVTLGDYVLNSNSEPYPPVTVGVSSIKVHPHFKFTPQADRYDVAVIKLDRKVNYLPHIRPICLPDRGSEFRGQYGWVTGWGALEPGSRLRPKTLQAVDVPVLESRACEVWHKDKGINVIIYDEMMCAGYQFGGKDSCQGDSGGPLTIQQNGRWYLIGIVSAGYSCAQRQQPGIYHRVAYTADWISHAANS</sequence>
<keyword evidence="2" id="KW-0720">Serine protease</keyword>
<dbReference type="SMART" id="SM00020">
    <property type="entry name" value="Tryp_SPc"/>
    <property type="match status" value="1"/>
</dbReference>
<dbReference type="PRINTS" id="PR00722">
    <property type="entry name" value="CHYMOTRYPSIN"/>
</dbReference>
<dbReference type="InterPro" id="IPR043504">
    <property type="entry name" value="Peptidase_S1_PA_chymotrypsin"/>
</dbReference>
<evidence type="ECO:0000256" key="2">
    <source>
        <dbReference type="RuleBase" id="RU363034"/>
    </source>
</evidence>
<evidence type="ECO:0000313" key="5">
    <source>
        <dbReference type="EMBL" id="OXA43733.1"/>
    </source>
</evidence>
<dbReference type="InterPro" id="IPR018114">
    <property type="entry name" value="TRYPSIN_HIS"/>
</dbReference>
<dbReference type="PROSITE" id="PS00134">
    <property type="entry name" value="TRYPSIN_HIS"/>
    <property type="match status" value="1"/>
</dbReference>
<dbReference type="InterPro" id="IPR001314">
    <property type="entry name" value="Peptidase_S1A"/>
</dbReference>
<dbReference type="InterPro" id="IPR033116">
    <property type="entry name" value="TRYPSIN_SER"/>
</dbReference>
<dbReference type="EMBL" id="LNIX01000021">
    <property type="protein sequence ID" value="OXA43733.1"/>
    <property type="molecule type" value="Genomic_DNA"/>
</dbReference>
<gene>
    <name evidence="5" type="ORF">Fcan01_21611</name>
</gene>
<dbReference type="FunFam" id="2.40.10.10:FF:000072">
    <property type="entry name" value="CLIP-domain serine protease"/>
    <property type="match status" value="1"/>
</dbReference>
<evidence type="ECO:0000256" key="1">
    <source>
        <dbReference type="ARBA" id="ARBA00023157"/>
    </source>
</evidence>
<dbReference type="InterPro" id="IPR001254">
    <property type="entry name" value="Trypsin_dom"/>
</dbReference>
<reference evidence="5 6" key="1">
    <citation type="submission" date="2015-12" db="EMBL/GenBank/DDBJ databases">
        <title>The genome of Folsomia candida.</title>
        <authorList>
            <person name="Faddeeva A."/>
            <person name="Derks M.F."/>
            <person name="Anvar Y."/>
            <person name="Smit S."/>
            <person name="Van Straalen N."/>
            <person name="Roelofs D."/>
        </authorList>
    </citation>
    <scope>NUCLEOTIDE SEQUENCE [LARGE SCALE GENOMIC DNA]</scope>
    <source>
        <strain evidence="5 6">VU population</strain>
        <tissue evidence="5">Whole body</tissue>
    </source>
</reference>
<keyword evidence="2" id="KW-0378">Hydrolase</keyword>